<keyword evidence="1" id="KW-0472">Membrane</keyword>
<feature type="transmembrane region" description="Helical" evidence="1">
    <location>
        <begin position="15"/>
        <end position="33"/>
    </location>
</feature>
<evidence type="ECO:0000313" key="2">
    <source>
        <dbReference type="EMBL" id="AHG00816.1"/>
    </source>
</evidence>
<reference evidence="2 3" key="1">
    <citation type="submission" date="2014-01" db="EMBL/GenBank/DDBJ databases">
        <authorList>
            <consortium name="DOE Joint Genome Institute"/>
            <person name="Anderson I."/>
            <person name="Huntemann M."/>
            <person name="Han J."/>
            <person name="Chen A."/>
            <person name="Kyrpides N."/>
            <person name="Mavromatis K."/>
            <person name="Markowitz V."/>
            <person name="Palaniappan K."/>
            <person name="Ivanova N."/>
            <person name="Schaumberg A."/>
            <person name="Pati A."/>
            <person name="Liolios K."/>
            <person name="Nordberg H.P."/>
            <person name="Cantor M.N."/>
            <person name="Hua S.X."/>
            <person name="Woyke T."/>
        </authorList>
    </citation>
    <scope>NUCLEOTIDE SEQUENCE [LARGE SCALE GENOMIC DNA]</scope>
    <source>
        <strain evidence="2 3">XH-48</strain>
    </source>
</reference>
<sequence length="38" mass="4345">MLRAFYEVEHSSIGFLPRFIIFLELLSIVAIVFEASVS</sequence>
<gene>
    <name evidence="2" type="ORF">HALLA_09265</name>
</gene>
<keyword evidence="3" id="KW-1185">Reference proteome</keyword>
<organism evidence="2 3">
    <name type="scientific">Halostagnicola larsenii XH-48</name>
    <dbReference type="NCBI Taxonomy" id="797299"/>
    <lineage>
        <taxon>Archaea</taxon>
        <taxon>Methanobacteriati</taxon>
        <taxon>Methanobacteriota</taxon>
        <taxon>Stenosarchaea group</taxon>
        <taxon>Halobacteria</taxon>
        <taxon>Halobacteriales</taxon>
        <taxon>Natrialbaceae</taxon>
        <taxon>Halostagnicola</taxon>
    </lineage>
</organism>
<dbReference type="Proteomes" id="UP000019024">
    <property type="component" value="Chromosome"/>
</dbReference>
<dbReference type="AlphaFoldDB" id="W0JQ30"/>
<dbReference type="HOGENOM" id="CLU_3322835_0_0_2"/>
<accession>W0JQ30</accession>
<evidence type="ECO:0000256" key="1">
    <source>
        <dbReference type="SAM" id="Phobius"/>
    </source>
</evidence>
<keyword evidence="1" id="KW-0812">Transmembrane</keyword>
<keyword evidence="1" id="KW-1133">Transmembrane helix</keyword>
<protein>
    <submittedName>
        <fullName evidence="2">Uncharacterized protein</fullName>
    </submittedName>
</protein>
<name>W0JQ30_9EURY</name>
<dbReference type="EMBL" id="CP007055">
    <property type="protein sequence ID" value="AHG00816.1"/>
    <property type="molecule type" value="Genomic_DNA"/>
</dbReference>
<evidence type="ECO:0000313" key="3">
    <source>
        <dbReference type="Proteomes" id="UP000019024"/>
    </source>
</evidence>
<proteinExistence type="predicted"/>
<dbReference type="KEGG" id="hlr:HALLA_09265"/>